<evidence type="ECO:0000313" key="3">
    <source>
        <dbReference type="Proteomes" id="UP000641386"/>
    </source>
</evidence>
<keyword evidence="3" id="KW-1185">Reference proteome</keyword>
<sequence>MGACLLAPVCRPSIARLLSVKTGAVTVEGFVRRSTETPRGDTVSMRDAGDGGRPRDPSYGLPFVDEHHVVVAADAAEVWRTLTGLAGRQGGGLREAYARLVGAKPAAASGPALETGSTLPGMRVVESVPGCRAVLAGRHFYSRYTLELGLEPAPGGSGTVLRAATYAAFPGPLGFVYRQLVIGSGVHGKLMRRLLTDLRDRTERGPDVPVPPGFPSRQ</sequence>
<dbReference type="EMBL" id="BNBC01000014">
    <property type="protein sequence ID" value="GHE75913.1"/>
    <property type="molecule type" value="Genomic_DNA"/>
</dbReference>
<dbReference type="AlphaFoldDB" id="A0A919DTD9"/>
<evidence type="ECO:0000313" key="2">
    <source>
        <dbReference type="EMBL" id="GHE75913.1"/>
    </source>
</evidence>
<proteinExistence type="predicted"/>
<feature type="compositionally biased region" description="Basic and acidic residues" evidence="1">
    <location>
        <begin position="47"/>
        <end position="56"/>
    </location>
</feature>
<reference evidence="2" key="2">
    <citation type="submission" date="2020-09" db="EMBL/GenBank/DDBJ databases">
        <authorList>
            <person name="Sun Q."/>
            <person name="Ohkuma M."/>
        </authorList>
    </citation>
    <scope>NUCLEOTIDE SEQUENCE</scope>
    <source>
        <strain evidence="2">JCM 3302</strain>
    </source>
</reference>
<name>A0A919DTD9_9ACTN</name>
<dbReference type="SUPFAM" id="SSF55961">
    <property type="entry name" value="Bet v1-like"/>
    <property type="match status" value="1"/>
</dbReference>
<dbReference type="Proteomes" id="UP000641386">
    <property type="component" value="Unassembled WGS sequence"/>
</dbReference>
<accession>A0A919DTD9</accession>
<protein>
    <submittedName>
        <fullName evidence="2">Uncharacterized protein</fullName>
    </submittedName>
</protein>
<evidence type="ECO:0000256" key="1">
    <source>
        <dbReference type="SAM" id="MobiDB-lite"/>
    </source>
</evidence>
<gene>
    <name evidence="2" type="ORF">GCM10014715_33420</name>
</gene>
<feature type="region of interest" description="Disordered" evidence="1">
    <location>
        <begin position="32"/>
        <end position="58"/>
    </location>
</feature>
<reference evidence="2" key="1">
    <citation type="journal article" date="2014" name="Int. J. Syst. Evol. Microbiol.">
        <title>Complete genome sequence of Corynebacterium casei LMG S-19264T (=DSM 44701T), isolated from a smear-ripened cheese.</title>
        <authorList>
            <consortium name="US DOE Joint Genome Institute (JGI-PGF)"/>
            <person name="Walter F."/>
            <person name="Albersmeier A."/>
            <person name="Kalinowski J."/>
            <person name="Ruckert C."/>
        </authorList>
    </citation>
    <scope>NUCLEOTIDE SEQUENCE</scope>
    <source>
        <strain evidence="2">JCM 3302</strain>
    </source>
</reference>
<organism evidence="2 3">
    <name type="scientific">Streptomyces spiralis</name>
    <dbReference type="NCBI Taxonomy" id="66376"/>
    <lineage>
        <taxon>Bacteria</taxon>
        <taxon>Bacillati</taxon>
        <taxon>Actinomycetota</taxon>
        <taxon>Actinomycetes</taxon>
        <taxon>Kitasatosporales</taxon>
        <taxon>Streptomycetaceae</taxon>
        <taxon>Streptomyces</taxon>
    </lineage>
</organism>
<comment type="caution">
    <text evidence="2">The sequence shown here is derived from an EMBL/GenBank/DDBJ whole genome shotgun (WGS) entry which is preliminary data.</text>
</comment>